<accession>A0A1F2P7Q2</accession>
<sequence>MFDEHSKNDLSVKDYVTKLFEYGKYEQLRVIDEVLNSTDKRGVRGVYEITEEQKRPRKFEPYPGIIEEHENYIAISPAVIDELSDVINSEKEKRTADLRNAVSKKIEELQQKKPGVEVDHVDERMLKIKSQDDMPLYIYISTWLIRSDFKKTFDDDSHLVISVTHQPVHSIVNFVDENQSLFDSLLAISFYESDYPETKSFIRVLRGYKHPLLNEIFVGSAYSYFNRISMW</sequence>
<evidence type="ECO:0000313" key="2">
    <source>
        <dbReference type="Proteomes" id="UP000186940"/>
    </source>
</evidence>
<organism evidence="1 2">
    <name type="scientific">Candidatus Syntropharchaeum caldarium</name>
    <dbReference type="NCBI Taxonomy" id="1838285"/>
    <lineage>
        <taxon>Archaea</taxon>
        <taxon>Methanobacteriati</taxon>
        <taxon>Methanobacteriota</taxon>
        <taxon>Stenosarchaea group</taxon>
        <taxon>Methanomicrobia</taxon>
        <taxon>Methanosarcinales</taxon>
        <taxon>ANME-2 cluster</taxon>
        <taxon>Candidatus Syntropharchaeum</taxon>
    </lineage>
</organism>
<proteinExistence type="predicted"/>
<keyword evidence="2" id="KW-1185">Reference proteome</keyword>
<protein>
    <submittedName>
        <fullName evidence="1">Uncharacterized protein</fullName>
    </submittedName>
</protein>
<gene>
    <name evidence="1" type="ORF">SCAL_001675</name>
</gene>
<evidence type="ECO:0000313" key="1">
    <source>
        <dbReference type="EMBL" id="OFV67233.1"/>
    </source>
</evidence>
<reference evidence="1" key="1">
    <citation type="submission" date="2016-05" db="EMBL/GenBank/DDBJ databases">
        <title>Microbial consortia oxidize butane by reversing methanogenesis.</title>
        <authorList>
            <person name="Laso-Perez R."/>
            <person name="Richter M."/>
            <person name="Wegener G."/>
            <person name="Musat F."/>
        </authorList>
    </citation>
    <scope>NUCLEOTIDE SEQUENCE [LARGE SCALE GENOMIC DNA]</scope>
    <source>
        <strain evidence="1">BOX2</strain>
    </source>
</reference>
<dbReference type="STRING" id="1838285.SCAL_001675"/>
<name>A0A1F2P7Q2_9EURY</name>
<dbReference type="EMBL" id="LYOS01000006">
    <property type="protein sequence ID" value="OFV67233.1"/>
    <property type="molecule type" value="Genomic_DNA"/>
</dbReference>
<comment type="caution">
    <text evidence="1">The sequence shown here is derived from an EMBL/GenBank/DDBJ whole genome shotgun (WGS) entry which is preliminary data.</text>
</comment>
<dbReference type="AlphaFoldDB" id="A0A1F2P7Q2"/>
<dbReference type="Proteomes" id="UP000186940">
    <property type="component" value="Unassembled WGS sequence"/>
</dbReference>